<keyword evidence="2" id="KW-0539">Nucleus</keyword>
<protein>
    <recommendedName>
        <fullName evidence="4">Serine/threonine-protein phosphatase 4 regulatory subunit 3-like central domain-containing protein</fullName>
    </recommendedName>
</protein>
<dbReference type="PANTHER" id="PTHR23318">
    <property type="entry name" value="ATP SYNTHASE GAMMA-RELATED"/>
    <property type="match status" value="1"/>
</dbReference>
<feature type="compositionally biased region" description="Acidic residues" evidence="3">
    <location>
        <begin position="323"/>
        <end position="337"/>
    </location>
</feature>
<evidence type="ECO:0000256" key="1">
    <source>
        <dbReference type="ARBA" id="ARBA00004123"/>
    </source>
</evidence>
<accession>A0ABC8RRM9</accession>
<dbReference type="EMBL" id="CAUOFW020001502">
    <property type="protein sequence ID" value="CAK9145644.1"/>
    <property type="molecule type" value="Genomic_DNA"/>
</dbReference>
<dbReference type="InterPro" id="IPR051137">
    <property type="entry name" value="PP4R3-like"/>
</dbReference>
<gene>
    <name evidence="5" type="ORF">ILEXP_LOCUS13463</name>
</gene>
<feature type="region of interest" description="Disordered" evidence="3">
    <location>
        <begin position="323"/>
        <end position="401"/>
    </location>
</feature>
<dbReference type="InterPro" id="IPR006887">
    <property type="entry name" value="P4R3-like_central_dom"/>
</dbReference>
<comment type="subcellular location">
    <subcellularLocation>
        <location evidence="1">Nucleus</location>
    </subcellularLocation>
</comment>
<evidence type="ECO:0000256" key="3">
    <source>
        <dbReference type="SAM" id="MobiDB-lite"/>
    </source>
</evidence>
<dbReference type="GO" id="GO:0005634">
    <property type="term" value="C:nucleus"/>
    <property type="evidence" value="ECO:0007669"/>
    <property type="project" value="UniProtKB-SubCell"/>
</dbReference>
<feature type="region of interest" description="Disordered" evidence="3">
    <location>
        <begin position="466"/>
        <end position="551"/>
    </location>
</feature>
<organism evidence="5 6">
    <name type="scientific">Ilex paraguariensis</name>
    <name type="common">yerba mate</name>
    <dbReference type="NCBI Taxonomy" id="185542"/>
    <lineage>
        <taxon>Eukaryota</taxon>
        <taxon>Viridiplantae</taxon>
        <taxon>Streptophyta</taxon>
        <taxon>Embryophyta</taxon>
        <taxon>Tracheophyta</taxon>
        <taxon>Spermatophyta</taxon>
        <taxon>Magnoliopsida</taxon>
        <taxon>eudicotyledons</taxon>
        <taxon>Gunneridae</taxon>
        <taxon>Pentapetalae</taxon>
        <taxon>asterids</taxon>
        <taxon>campanulids</taxon>
        <taxon>Aquifoliales</taxon>
        <taxon>Aquifoliaceae</taxon>
        <taxon>Ilex</taxon>
    </lineage>
</organism>
<feature type="compositionally biased region" description="Basic and acidic residues" evidence="3">
    <location>
        <begin position="487"/>
        <end position="500"/>
    </location>
</feature>
<keyword evidence="6" id="KW-1185">Reference proteome</keyword>
<dbReference type="AlphaFoldDB" id="A0ABC8RRM9"/>
<feature type="domain" description="Serine/threonine-protein phosphatase 4 regulatory subunit 3-like central" evidence="4">
    <location>
        <begin position="3"/>
        <end position="295"/>
    </location>
</feature>
<feature type="compositionally biased region" description="Polar residues" evidence="3">
    <location>
        <begin position="338"/>
        <end position="348"/>
    </location>
</feature>
<dbReference type="SUPFAM" id="SSF48371">
    <property type="entry name" value="ARM repeat"/>
    <property type="match status" value="1"/>
</dbReference>
<evidence type="ECO:0000256" key="2">
    <source>
        <dbReference type="ARBA" id="ARBA00023242"/>
    </source>
</evidence>
<reference evidence="5 6" key="1">
    <citation type="submission" date="2024-02" db="EMBL/GenBank/DDBJ databases">
        <authorList>
            <person name="Vignale AGUSTIN F."/>
            <person name="Sosa J E."/>
            <person name="Modenutti C."/>
        </authorList>
    </citation>
    <scope>NUCLEOTIDE SEQUENCE [LARGE SCALE GENOMIC DNA]</scope>
</reference>
<feature type="compositionally biased region" description="Polar residues" evidence="3">
    <location>
        <begin position="505"/>
        <end position="524"/>
    </location>
</feature>
<sequence>MVQQPRLFRDLVSEGIFGVIAEVLQSQDKKLVLTGTDILVLFLNQDPNLLRSYVTRPEGVPLLGLLVKGMITDFGDDMHCQFLEILRSLLDSFTAGSQRDTIVDVFYEKHLGQLIDVITSSCPPNGAAQVVSKSSGSDGGIESHTSAKPEILLNICDLLCFCVLHHPHRIKGSFVLNNLVDKVLFLTCRREKYLVLAAIRFIRTLIARNNNGHFKDEHLMNHVVKNNLLRPVVDCFVANGNRYNLLNSAVLELFEHIWKENLKILITYLVDSFWDQLVKFENLSSIHSLKVKYEQSLDSLGTESAIDVIDSRKRIDERALEKEEEDYFNENSDEEDSASVSLPDTSRVQAKPVLPNGSAASYSSLRSGGLVDYDDDEDDEDYKPPPSKQSDISGEEEGTVESFNRLKRKLASKEEPELIKKQRLGKNMKSNCSVFAALRSTLSQTVLPNKNTAAAVHIFPRSSDVTKMSDEGNHDENGSISCSDKSSSIEEENHRDKESAAPRNCSDSLHNTLENEQRGSQISSLEEENRTDNKSAAPKNCYESLHNTSEK</sequence>
<dbReference type="InterPro" id="IPR016024">
    <property type="entry name" value="ARM-type_fold"/>
</dbReference>
<dbReference type="PANTHER" id="PTHR23318:SF0">
    <property type="entry name" value="SERINE_THREONINE-PROTEIN PHOSPHATASE 4 REGULATORY SUBUNIT 3"/>
    <property type="match status" value="1"/>
</dbReference>
<evidence type="ECO:0000313" key="6">
    <source>
        <dbReference type="Proteomes" id="UP001642360"/>
    </source>
</evidence>
<comment type="caution">
    <text evidence="5">The sequence shown here is derived from an EMBL/GenBank/DDBJ whole genome shotgun (WGS) entry which is preliminary data.</text>
</comment>
<dbReference type="Pfam" id="PF04802">
    <property type="entry name" value="PP4R3"/>
    <property type="match status" value="1"/>
</dbReference>
<evidence type="ECO:0000259" key="4">
    <source>
        <dbReference type="Pfam" id="PF04802"/>
    </source>
</evidence>
<proteinExistence type="predicted"/>
<feature type="compositionally biased region" description="Basic and acidic residues" evidence="3">
    <location>
        <begin position="467"/>
        <end position="477"/>
    </location>
</feature>
<name>A0ABC8RRM9_9AQUA</name>
<dbReference type="Proteomes" id="UP001642360">
    <property type="component" value="Unassembled WGS sequence"/>
</dbReference>
<evidence type="ECO:0000313" key="5">
    <source>
        <dbReference type="EMBL" id="CAK9145644.1"/>
    </source>
</evidence>
<feature type="compositionally biased region" description="Acidic residues" evidence="3">
    <location>
        <begin position="372"/>
        <end position="381"/>
    </location>
</feature>